<dbReference type="EMBL" id="CM009306">
    <property type="protein sequence ID" value="PNS96766.1"/>
    <property type="molecule type" value="Genomic_DNA"/>
</dbReference>
<dbReference type="GO" id="GO:0000166">
    <property type="term" value="F:nucleotide binding"/>
    <property type="evidence" value="ECO:0007669"/>
    <property type="project" value="InterPro"/>
</dbReference>
<evidence type="ECO:0000313" key="4">
    <source>
        <dbReference type="EMBL" id="PNS96766.1"/>
    </source>
</evidence>
<dbReference type="STRING" id="3694.A0A2K1X7L0"/>
<evidence type="ECO:0000259" key="3">
    <source>
        <dbReference type="Pfam" id="PF22725"/>
    </source>
</evidence>
<dbReference type="OMA" id="NIAWRAW"/>
<evidence type="ECO:0000259" key="2">
    <source>
        <dbReference type="Pfam" id="PF01408"/>
    </source>
</evidence>
<dbReference type="PANTHER" id="PTHR46368:SF5">
    <property type="entry name" value="NAD(P)-BINDING ROSSMANN-FOLD SUPERFAMILY PROTEIN"/>
    <property type="match status" value="1"/>
</dbReference>
<dbReference type="InterPro" id="IPR000683">
    <property type="entry name" value="Gfo/Idh/MocA-like_OxRdtase_N"/>
</dbReference>
<feature type="domain" description="Gfo/Idh/MocA-like oxidoreductase N-terminal" evidence="2">
    <location>
        <begin position="6"/>
        <end position="124"/>
    </location>
</feature>
<organism evidence="4 5">
    <name type="scientific">Populus trichocarpa</name>
    <name type="common">Western balsam poplar</name>
    <name type="synonym">Populus balsamifera subsp. trichocarpa</name>
    <dbReference type="NCBI Taxonomy" id="3694"/>
    <lineage>
        <taxon>Eukaryota</taxon>
        <taxon>Viridiplantae</taxon>
        <taxon>Streptophyta</taxon>
        <taxon>Embryophyta</taxon>
        <taxon>Tracheophyta</taxon>
        <taxon>Spermatophyta</taxon>
        <taxon>Magnoliopsida</taxon>
        <taxon>eudicotyledons</taxon>
        <taxon>Gunneridae</taxon>
        <taxon>Pentapetalae</taxon>
        <taxon>rosids</taxon>
        <taxon>fabids</taxon>
        <taxon>Malpighiales</taxon>
        <taxon>Salicaceae</taxon>
        <taxon>Saliceae</taxon>
        <taxon>Populus</taxon>
    </lineage>
</organism>
<dbReference type="FunCoup" id="A0A2K1X7L0">
    <property type="interactions" value="888"/>
</dbReference>
<dbReference type="InParanoid" id="A0A2K1X7L0"/>
<protein>
    <submittedName>
        <fullName evidence="4">Uncharacterized protein</fullName>
    </submittedName>
</protein>
<feature type="domain" description="GFO/IDH/MocA-like oxidoreductase" evidence="3">
    <location>
        <begin position="139"/>
        <end position="262"/>
    </location>
</feature>
<evidence type="ECO:0000313" key="5">
    <source>
        <dbReference type="Proteomes" id="UP000006729"/>
    </source>
</evidence>
<proteinExistence type="inferred from homology"/>
<dbReference type="AlphaFoldDB" id="A0A2K1X7L0"/>
<reference evidence="4 5" key="1">
    <citation type="journal article" date="2006" name="Science">
        <title>The genome of black cottonwood, Populus trichocarpa (Torr. &amp; Gray).</title>
        <authorList>
            <person name="Tuskan G.A."/>
            <person name="Difazio S."/>
            <person name="Jansson S."/>
            <person name="Bohlmann J."/>
            <person name="Grigoriev I."/>
            <person name="Hellsten U."/>
            <person name="Putnam N."/>
            <person name="Ralph S."/>
            <person name="Rombauts S."/>
            <person name="Salamov A."/>
            <person name="Schein J."/>
            <person name="Sterck L."/>
            <person name="Aerts A."/>
            <person name="Bhalerao R.R."/>
            <person name="Bhalerao R.P."/>
            <person name="Blaudez D."/>
            <person name="Boerjan W."/>
            <person name="Brun A."/>
            <person name="Brunner A."/>
            <person name="Busov V."/>
            <person name="Campbell M."/>
            <person name="Carlson J."/>
            <person name="Chalot M."/>
            <person name="Chapman J."/>
            <person name="Chen G.L."/>
            <person name="Cooper D."/>
            <person name="Coutinho P.M."/>
            <person name="Couturier J."/>
            <person name="Covert S."/>
            <person name="Cronk Q."/>
            <person name="Cunningham R."/>
            <person name="Davis J."/>
            <person name="Degroeve S."/>
            <person name="Dejardin A."/>
            <person name="Depamphilis C."/>
            <person name="Detter J."/>
            <person name="Dirks B."/>
            <person name="Dubchak I."/>
            <person name="Duplessis S."/>
            <person name="Ehlting J."/>
            <person name="Ellis B."/>
            <person name="Gendler K."/>
            <person name="Goodstein D."/>
            <person name="Gribskov M."/>
            <person name="Grimwood J."/>
            <person name="Groover A."/>
            <person name="Gunter L."/>
            <person name="Hamberger B."/>
            <person name="Heinze B."/>
            <person name="Helariutta Y."/>
            <person name="Henrissat B."/>
            <person name="Holligan D."/>
            <person name="Holt R."/>
            <person name="Huang W."/>
            <person name="Islam-Faridi N."/>
            <person name="Jones S."/>
            <person name="Jones-Rhoades M."/>
            <person name="Jorgensen R."/>
            <person name="Joshi C."/>
            <person name="Kangasjarvi J."/>
            <person name="Karlsson J."/>
            <person name="Kelleher C."/>
            <person name="Kirkpatrick R."/>
            <person name="Kirst M."/>
            <person name="Kohler A."/>
            <person name="Kalluri U."/>
            <person name="Larimer F."/>
            <person name="Leebens-Mack J."/>
            <person name="Leple J.C."/>
            <person name="Locascio P."/>
            <person name="Lou Y."/>
            <person name="Lucas S."/>
            <person name="Martin F."/>
            <person name="Montanini B."/>
            <person name="Napoli C."/>
            <person name="Nelson D.R."/>
            <person name="Nelson C."/>
            <person name="Nieminen K."/>
            <person name="Nilsson O."/>
            <person name="Pereda V."/>
            <person name="Peter G."/>
            <person name="Philippe R."/>
            <person name="Pilate G."/>
            <person name="Poliakov A."/>
            <person name="Razumovskaya J."/>
            <person name="Richardson P."/>
            <person name="Rinaldi C."/>
            <person name="Ritland K."/>
            <person name="Rouze P."/>
            <person name="Ryaboy D."/>
            <person name="Schmutz J."/>
            <person name="Schrader J."/>
            <person name="Segerman B."/>
            <person name="Shin H."/>
            <person name="Siddiqui A."/>
            <person name="Sterky F."/>
            <person name="Terry A."/>
            <person name="Tsai C.J."/>
            <person name="Uberbacher E."/>
            <person name="Unneberg P."/>
            <person name="Vahala J."/>
            <person name="Wall K."/>
            <person name="Wessler S."/>
            <person name="Yang G."/>
            <person name="Yin T."/>
            <person name="Douglas C."/>
            <person name="Marra M."/>
            <person name="Sandberg G."/>
            <person name="Van de Peer Y."/>
            <person name="Rokhsar D."/>
        </authorList>
    </citation>
    <scope>NUCLEOTIDE SEQUENCE [LARGE SCALE GENOMIC DNA]</scope>
    <source>
        <strain evidence="5">cv. Nisqually</strain>
    </source>
</reference>
<dbReference type="Pfam" id="PF22725">
    <property type="entry name" value="GFO_IDH_MocA_C3"/>
    <property type="match status" value="1"/>
</dbReference>
<dbReference type="SUPFAM" id="SSF51735">
    <property type="entry name" value="NAD(P)-binding Rossmann-fold domains"/>
    <property type="match status" value="1"/>
</dbReference>
<name>A0A2K1X7L0_POPTR</name>
<keyword evidence="5" id="KW-1185">Reference proteome</keyword>
<dbReference type="SMR" id="A0A2K1X7L0"/>
<dbReference type="Gene3D" id="3.40.50.720">
    <property type="entry name" value="NAD(P)-binding Rossmann-like Domain"/>
    <property type="match status" value="1"/>
</dbReference>
<dbReference type="InterPro" id="IPR055170">
    <property type="entry name" value="GFO_IDH_MocA-like_dom"/>
</dbReference>
<dbReference type="Proteomes" id="UP000006729">
    <property type="component" value="Chromosome 17"/>
</dbReference>
<gene>
    <name evidence="4" type="ORF">POPTR_017G137300</name>
</gene>
<dbReference type="OrthoDB" id="2129491at2759"/>
<dbReference type="Gramene" id="Potri.017G137300.1.v4.1">
    <property type="protein sequence ID" value="Potri.017G137300.1.v4.1"/>
    <property type="gene ID" value="Potri.017G137300.v4.1"/>
</dbReference>
<comment type="similarity">
    <text evidence="1">Belongs to the Gfo/Idh/MocA family.</text>
</comment>
<accession>A0A2K1X7L0</accession>
<dbReference type="PANTHER" id="PTHR46368">
    <property type="match status" value="1"/>
</dbReference>
<dbReference type="InterPro" id="IPR036291">
    <property type="entry name" value="NAD(P)-bd_dom_sf"/>
</dbReference>
<dbReference type="SUPFAM" id="SSF55347">
    <property type="entry name" value="Glyceraldehyde-3-phosphate dehydrogenase-like, C-terminal domain"/>
    <property type="match status" value="1"/>
</dbReference>
<evidence type="ECO:0000256" key="1">
    <source>
        <dbReference type="ARBA" id="ARBA00010928"/>
    </source>
</evidence>
<dbReference type="Pfam" id="PF01408">
    <property type="entry name" value="GFO_IDH_MocA"/>
    <property type="match status" value="1"/>
</dbReference>
<sequence>MAENLVNFGILGCAKIAIKLARAINLAPNSILYAIASRSIEKAKQFAIQNGLPETIKIYGSYEELLDDPSIEVVYLPLPTSLHVQWAVLAAQKKKHVLLEKPAALDVGDLDKILEACVSNGVQFLDGSMWLHHPRTMKMKELLFDSNHVGQVNFIHSTSTAKMPPEFFENNIRVKQDMDALGVLGDLGWYCVGAVLWAKNYRLPNVVSALPAGVTKNSAGIVLSCTACLNYDQDHKTVAIIHCSFFSYTSMDLSITGTKGSLHLKDFVIPYQEGSAFFDLASPATFMDDQTGWNVKTEKVVVDNETPQEALMVQELARLAQGIKKCGFPPDNRWPEISRKTQIVVDAIKKSIDLDCKPVYL</sequence>
<dbReference type="Gene3D" id="3.30.360.10">
    <property type="entry name" value="Dihydrodipicolinate Reductase, domain 2"/>
    <property type="match status" value="1"/>
</dbReference>